<sequence>MFHRVLHAPGPKDVAVLAAGLAPVEQGLVVSIAMKPQSATDAAKDVLWPRWEAGAADPSGHFAHRAATEGSEDAVECLPRLRSSQDPLGSSGHEIRGGSVCSWEVQVATEGLTGVAVGRAADQRPPRSIYFCPRPPRRLQRRHPCQPPAWDIDDNGDRTTPGPPR</sequence>
<dbReference type="VEuPathDB" id="VectorBase:ISCW010701"/>
<reference evidence="2 4" key="1">
    <citation type="submission" date="2008-03" db="EMBL/GenBank/DDBJ databases">
        <title>Annotation of Ixodes scapularis.</title>
        <authorList>
            <consortium name="Ixodes scapularis Genome Project Consortium"/>
            <person name="Caler E."/>
            <person name="Hannick L.I."/>
            <person name="Bidwell S."/>
            <person name="Joardar V."/>
            <person name="Thiagarajan M."/>
            <person name="Amedeo P."/>
            <person name="Galinsky K.J."/>
            <person name="Schobel S."/>
            <person name="Inman J."/>
            <person name="Hostetler J."/>
            <person name="Miller J."/>
            <person name="Hammond M."/>
            <person name="Megy K."/>
            <person name="Lawson D."/>
            <person name="Kodira C."/>
            <person name="Sutton G."/>
            <person name="Meyer J."/>
            <person name="Hill C.A."/>
            <person name="Birren B."/>
            <person name="Nene V."/>
            <person name="Collins F."/>
            <person name="Alarcon-Chaidez F."/>
            <person name="Wikel S."/>
            <person name="Strausberg R."/>
        </authorList>
    </citation>
    <scope>NUCLEOTIDE SEQUENCE [LARGE SCALE GENOMIC DNA]</scope>
    <source>
        <strain evidence="4">Wikel</strain>
        <strain evidence="2">Wikel colony</strain>
    </source>
</reference>
<dbReference type="VEuPathDB" id="VectorBase:ISCI010701"/>
<accession>B7Q485</accession>
<feature type="region of interest" description="Disordered" evidence="1">
    <location>
        <begin position="125"/>
        <end position="165"/>
    </location>
</feature>
<name>B7Q485_IXOSC</name>
<evidence type="ECO:0000256" key="1">
    <source>
        <dbReference type="SAM" id="MobiDB-lite"/>
    </source>
</evidence>
<dbReference type="Proteomes" id="UP000001555">
    <property type="component" value="Unassembled WGS sequence"/>
</dbReference>
<dbReference type="EnsemblMetazoa" id="ISCW010701-RA">
    <property type="protein sequence ID" value="ISCW010701-PA"/>
    <property type="gene ID" value="ISCW010701"/>
</dbReference>
<reference evidence="3" key="2">
    <citation type="submission" date="2020-05" db="UniProtKB">
        <authorList>
            <consortium name="EnsemblMetazoa"/>
        </authorList>
    </citation>
    <scope>IDENTIFICATION</scope>
    <source>
        <strain evidence="3">wikel</strain>
    </source>
</reference>
<keyword evidence="4" id="KW-1185">Reference proteome</keyword>
<dbReference type="HOGENOM" id="CLU_1612656_0_0_1"/>
<gene>
    <name evidence="2" type="ORF">IscW_ISCW010701</name>
</gene>
<dbReference type="InParanoid" id="B7Q485"/>
<dbReference type="PaxDb" id="6945-B7Q485"/>
<protein>
    <submittedName>
        <fullName evidence="2 3">Uncharacterized protein</fullName>
    </submittedName>
</protein>
<dbReference type="EMBL" id="DS853767">
    <property type="protein sequence ID" value="EEC13657.1"/>
    <property type="molecule type" value="Genomic_DNA"/>
</dbReference>
<feature type="compositionally biased region" description="Basic residues" evidence="1">
    <location>
        <begin position="135"/>
        <end position="144"/>
    </location>
</feature>
<organism>
    <name type="scientific">Ixodes scapularis</name>
    <name type="common">Black-legged tick</name>
    <name type="synonym">Deer tick</name>
    <dbReference type="NCBI Taxonomy" id="6945"/>
    <lineage>
        <taxon>Eukaryota</taxon>
        <taxon>Metazoa</taxon>
        <taxon>Ecdysozoa</taxon>
        <taxon>Arthropoda</taxon>
        <taxon>Chelicerata</taxon>
        <taxon>Arachnida</taxon>
        <taxon>Acari</taxon>
        <taxon>Parasitiformes</taxon>
        <taxon>Ixodida</taxon>
        <taxon>Ixodoidea</taxon>
        <taxon>Ixodidae</taxon>
        <taxon>Ixodinae</taxon>
        <taxon>Ixodes</taxon>
    </lineage>
</organism>
<dbReference type="EMBL" id="ABJB010594742">
    <property type="status" value="NOT_ANNOTATED_CDS"/>
    <property type="molecule type" value="Genomic_DNA"/>
</dbReference>
<evidence type="ECO:0000313" key="4">
    <source>
        <dbReference type="Proteomes" id="UP000001555"/>
    </source>
</evidence>
<dbReference type="AlphaFoldDB" id="B7Q485"/>
<proteinExistence type="predicted"/>
<evidence type="ECO:0000313" key="3">
    <source>
        <dbReference type="EnsemblMetazoa" id="ISCW010701-PA"/>
    </source>
</evidence>
<evidence type="ECO:0000313" key="2">
    <source>
        <dbReference type="EMBL" id="EEC13657.1"/>
    </source>
</evidence>